<sequence length="69" mass="7379">MRGFADQGRGNGFLGKTYFVYAAGGTPVATFSGLSVRYFTHLHVCEESSETDTFVPGSFSPMGLSCMAE</sequence>
<evidence type="ECO:0000313" key="1">
    <source>
        <dbReference type="EMBL" id="KAL1266498.1"/>
    </source>
</evidence>
<reference evidence="1 2" key="1">
    <citation type="submission" date="2023-09" db="EMBL/GenBank/DDBJ databases">
        <authorList>
            <person name="Wang M."/>
        </authorList>
    </citation>
    <scope>NUCLEOTIDE SEQUENCE [LARGE SCALE GENOMIC DNA]</scope>
    <source>
        <strain evidence="1">GT-2023</strain>
        <tissue evidence="1">Liver</tissue>
    </source>
</reference>
<organism evidence="1 2">
    <name type="scientific">Cirrhinus molitorella</name>
    <name type="common">mud carp</name>
    <dbReference type="NCBI Taxonomy" id="172907"/>
    <lineage>
        <taxon>Eukaryota</taxon>
        <taxon>Metazoa</taxon>
        <taxon>Chordata</taxon>
        <taxon>Craniata</taxon>
        <taxon>Vertebrata</taxon>
        <taxon>Euteleostomi</taxon>
        <taxon>Actinopterygii</taxon>
        <taxon>Neopterygii</taxon>
        <taxon>Teleostei</taxon>
        <taxon>Ostariophysi</taxon>
        <taxon>Cypriniformes</taxon>
        <taxon>Cyprinidae</taxon>
        <taxon>Labeoninae</taxon>
        <taxon>Labeonini</taxon>
        <taxon>Cirrhinus</taxon>
    </lineage>
</organism>
<keyword evidence="2" id="KW-1185">Reference proteome</keyword>
<proteinExistence type="predicted"/>
<dbReference type="EMBL" id="JAYMGO010000010">
    <property type="protein sequence ID" value="KAL1266498.1"/>
    <property type="molecule type" value="Genomic_DNA"/>
</dbReference>
<dbReference type="Proteomes" id="UP001558613">
    <property type="component" value="Unassembled WGS sequence"/>
</dbReference>
<protein>
    <submittedName>
        <fullName evidence="1">Uncharacterized protein</fullName>
    </submittedName>
</protein>
<name>A0ABR3MPF4_9TELE</name>
<evidence type="ECO:0000313" key="2">
    <source>
        <dbReference type="Proteomes" id="UP001558613"/>
    </source>
</evidence>
<accession>A0ABR3MPF4</accession>
<gene>
    <name evidence="1" type="ORF">QQF64_002173</name>
</gene>
<comment type="caution">
    <text evidence="1">The sequence shown here is derived from an EMBL/GenBank/DDBJ whole genome shotgun (WGS) entry which is preliminary data.</text>
</comment>